<name>A0A2S5KQN2_9PROT</name>
<feature type="transmembrane region" description="Helical" evidence="1">
    <location>
        <begin position="63"/>
        <end position="81"/>
    </location>
</feature>
<accession>A0A2S5KQN2</accession>
<organism evidence="2 3">
    <name type="scientific">Proteobacteria bacterium 228</name>
    <dbReference type="NCBI Taxonomy" id="2083153"/>
    <lineage>
        <taxon>Bacteria</taxon>
        <taxon>Pseudomonadati</taxon>
        <taxon>Pseudomonadota</taxon>
    </lineage>
</organism>
<feature type="transmembrane region" description="Helical" evidence="1">
    <location>
        <begin position="102"/>
        <end position="120"/>
    </location>
</feature>
<sequence>MDKSIKVGIITGIVASMVFVYFLDPIIRIFGEGVFYASNYVVSGLVDSLYQKSALGVAKDPSLAVYALIIGFITAFPVAMIRIFFQKKSNDDKPRENSKRSGIMLIPIAILPLMLFYQMWTMMFQYEVVTSFDQHIKIVTPYISEKEKQFIVSKFSMMNGESDFKSVYAELDKIASENKLVLPKNKIYGLWAF</sequence>
<feature type="transmembrane region" description="Helical" evidence="1">
    <location>
        <begin position="7"/>
        <end position="30"/>
    </location>
</feature>
<evidence type="ECO:0000313" key="2">
    <source>
        <dbReference type="EMBL" id="PPC76965.1"/>
    </source>
</evidence>
<gene>
    <name evidence="2" type="ORF">C4K68_12685</name>
</gene>
<keyword evidence="1" id="KW-1133">Transmembrane helix</keyword>
<keyword evidence="1" id="KW-0812">Transmembrane</keyword>
<evidence type="ECO:0000256" key="1">
    <source>
        <dbReference type="SAM" id="Phobius"/>
    </source>
</evidence>
<protein>
    <submittedName>
        <fullName evidence="2">Uncharacterized protein</fullName>
    </submittedName>
</protein>
<dbReference type="Proteomes" id="UP000238196">
    <property type="component" value="Unassembled WGS sequence"/>
</dbReference>
<keyword evidence="1" id="KW-0472">Membrane</keyword>
<comment type="caution">
    <text evidence="2">The sequence shown here is derived from an EMBL/GenBank/DDBJ whole genome shotgun (WGS) entry which is preliminary data.</text>
</comment>
<dbReference type="EMBL" id="PRLP01000036">
    <property type="protein sequence ID" value="PPC76965.1"/>
    <property type="molecule type" value="Genomic_DNA"/>
</dbReference>
<dbReference type="AlphaFoldDB" id="A0A2S5KQN2"/>
<evidence type="ECO:0000313" key="3">
    <source>
        <dbReference type="Proteomes" id="UP000238196"/>
    </source>
</evidence>
<proteinExistence type="predicted"/>
<reference evidence="2 3" key="1">
    <citation type="submission" date="2018-02" db="EMBL/GenBank/DDBJ databases">
        <title>novel marine gammaproteobacteria from coastal saline agro ecosystem.</title>
        <authorList>
            <person name="Krishnan R."/>
            <person name="Ramesh Kumar N."/>
        </authorList>
    </citation>
    <scope>NUCLEOTIDE SEQUENCE [LARGE SCALE GENOMIC DNA]</scope>
    <source>
        <strain evidence="2 3">228</strain>
    </source>
</reference>